<proteinExistence type="predicted"/>
<dbReference type="Proteomes" id="UP001595772">
    <property type="component" value="Unassembled WGS sequence"/>
</dbReference>
<name>A0ABV8GUU1_9BACI</name>
<dbReference type="SUPFAM" id="SSF53335">
    <property type="entry name" value="S-adenosyl-L-methionine-dependent methyltransferases"/>
    <property type="match status" value="1"/>
</dbReference>
<evidence type="ECO:0000259" key="1">
    <source>
        <dbReference type="Pfam" id="PF08241"/>
    </source>
</evidence>
<dbReference type="GO" id="GO:0008168">
    <property type="term" value="F:methyltransferase activity"/>
    <property type="evidence" value="ECO:0007669"/>
    <property type="project" value="UniProtKB-KW"/>
</dbReference>
<sequence length="197" mass="22413">MSIWFTKMYDYFMKPLEKNRLGNIRKHLVSQQKGIILEIGSGTGANFCYYKQAEKVVAIEPDAAMMGQSFTRVEVATVPIELVNGSGEWLPFEDNSFDAAVGTLVLCTIPNPNRALKEIRRVCKPGVPILFIEHVRIDRPLLGNLQDLVTPLWKRLCDGCHLNRNTLELIQQNGFEVIKVEKYYKDILLSIEATNEK</sequence>
<dbReference type="InterPro" id="IPR052356">
    <property type="entry name" value="Thiol_S-MT"/>
</dbReference>
<keyword evidence="3" id="KW-1185">Reference proteome</keyword>
<dbReference type="EMBL" id="JBHSAO010000001">
    <property type="protein sequence ID" value="MFC4022412.1"/>
    <property type="molecule type" value="Genomic_DNA"/>
</dbReference>
<organism evidence="2 3">
    <name type="scientific">Oceanobacillus longus</name>
    <dbReference type="NCBI Taxonomy" id="930120"/>
    <lineage>
        <taxon>Bacteria</taxon>
        <taxon>Bacillati</taxon>
        <taxon>Bacillota</taxon>
        <taxon>Bacilli</taxon>
        <taxon>Bacillales</taxon>
        <taxon>Bacillaceae</taxon>
        <taxon>Oceanobacillus</taxon>
    </lineage>
</organism>
<keyword evidence="2" id="KW-0808">Transferase</keyword>
<dbReference type="RefSeq" id="WP_379494927.1">
    <property type="nucleotide sequence ID" value="NZ_JBHSAO010000001.1"/>
</dbReference>
<dbReference type="Gene3D" id="3.40.50.150">
    <property type="entry name" value="Vaccinia Virus protein VP39"/>
    <property type="match status" value="1"/>
</dbReference>
<evidence type="ECO:0000313" key="2">
    <source>
        <dbReference type="EMBL" id="MFC4022412.1"/>
    </source>
</evidence>
<protein>
    <submittedName>
        <fullName evidence="2">Class I SAM-dependent methyltransferase</fullName>
        <ecNumber evidence="2">2.1.1.-</ecNumber>
    </submittedName>
</protein>
<comment type="caution">
    <text evidence="2">The sequence shown here is derived from an EMBL/GenBank/DDBJ whole genome shotgun (WGS) entry which is preliminary data.</text>
</comment>
<dbReference type="Pfam" id="PF08241">
    <property type="entry name" value="Methyltransf_11"/>
    <property type="match status" value="1"/>
</dbReference>
<keyword evidence="2" id="KW-0489">Methyltransferase</keyword>
<dbReference type="InterPro" id="IPR013216">
    <property type="entry name" value="Methyltransf_11"/>
</dbReference>
<evidence type="ECO:0000313" key="3">
    <source>
        <dbReference type="Proteomes" id="UP001595772"/>
    </source>
</evidence>
<dbReference type="PANTHER" id="PTHR45036">
    <property type="entry name" value="METHYLTRANSFERASE LIKE 7B"/>
    <property type="match status" value="1"/>
</dbReference>
<dbReference type="PANTHER" id="PTHR45036:SF1">
    <property type="entry name" value="METHYLTRANSFERASE LIKE 7A"/>
    <property type="match status" value="1"/>
</dbReference>
<dbReference type="InterPro" id="IPR029063">
    <property type="entry name" value="SAM-dependent_MTases_sf"/>
</dbReference>
<dbReference type="CDD" id="cd02440">
    <property type="entry name" value="AdoMet_MTases"/>
    <property type="match status" value="1"/>
</dbReference>
<gene>
    <name evidence="2" type="ORF">ACFOUV_01110</name>
</gene>
<accession>A0ABV8GUU1</accession>
<dbReference type="GO" id="GO:0032259">
    <property type="term" value="P:methylation"/>
    <property type="evidence" value="ECO:0007669"/>
    <property type="project" value="UniProtKB-KW"/>
</dbReference>
<feature type="domain" description="Methyltransferase type 11" evidence="1">
    <location>
        <begin position="37"/>
        <end position="127"/>
    </location>
</feature>
<reference evidence="3" key="1">
    <citation type="journal article" date="2019" name="Int. J. Syst. Evol. Microbiol.">
        <title>The Global Catalogue of Microorganisms (GCM) 10K type strain sequencing project: providing services to taxonomists for standard genome sequencing and annotation.</title>
        <authorList>
            <consortium name="The Broad Institute Genomics Platform"/>
            <consortium name="The Broad Institute Genome Sequencing Center for Infectious Disease"/>
            <person name="Wu L."/>
            <person name="Ma J."/>
        </authorList>
    </citation>
    <scope>NUCLEOTIDE SEQUENCE [LARGE SCALE GENOMIC DNA]</scope>
    <source>
        <strain evidence="3">IBRC-M 10703</strain>
    </source>
</reference>
<dbReference type="EC" id="2.1.1.-" evidence="2"/>